<dbReference type="eggNOG" id="COG4627">
    <property type="taxonomic scope" value="Bacteria"/>
</dbReference>
<name>Q2RR07_RHORT</name>
<dbReference type="EnsemblBacteria" id="ABC23438">
    <property type="protein sequence ID" value="ABC23438"/>
    <property type="gene ID" value="Rru_A2641"/>
</dbReference>
<evidence type="ECO:0000313" key="2">
    <source>
        <dbReference type="Proteomes" id="UP000001929"/>
    </source>
</evidence>
<dbReference type="AlphaFoldDB" id="Q2RR07"/>
<gene>
    <name evidence="1" type="ordered locus">Rru_A2641</name>
</gene>
<dbReference type="STRING" id="269796.Rru_A2641"/>
<evidence type="ECO:0000313" key="1">
    <source>
        <dbReference type="EMBL" id="ABC23438.1"/>
    </source>
</evidence>
<dbReference type="KEGG" id="rru:Rru_A2641"/>
<evidence type="ECO:0008006" key="3">
    <source>
        <dbReference type="Google" id="ProtNLM"/>
    </source>
</evidence>
<reference evidence="1 2" key="1">
    <citation type="journal article" date="2011" name="Stand. Genomic Sci.">
        <title>Complete genome sequence of Rhodospirillum rubrum type strain (S1).</title>
        <authorList>
            <person name="Munk A.C."/>
            <person name="Copeland A."/>
            <person name="Lucas S."/>
            <person name="Lapidus A."/>
            <person name="Del Rio T.G."/>
            <person name="Barry K."/>
            <person name="Detter J.C."/>
            <person name="Hammon N."/>
            <person name="Israni S."/>
            <person name="Pitluck S."/>
            <person name="Brettin T."/>
            <person name="Bruce D."/>
            <person name="Han C."/>
            <person name="Tapia R."/>
            <person name="Gilna P."/>
            <person name="Schmutz J."/>
            <person name="Larimer F."/>
            <person name="Land M."/>
            <person name="Kyrpides N.C."/>
            <person name="Mavromatis K."/>
            <person name="Richardson P."/>
            <person name="Rohde M."/>
            <person name="Goker M."/>
            <person name="Klenk H.P."/>
            <person name="Zhang Y."/>
            <person name="Roberts G.P."/>
            <person name="Reslewic S."/>
            <person name="Schwartz D.C."/>
        </authorList>
    </citation>
    <scope>NUCLEOTIDE SEQUENCE [LARGE SCALE GENOMIC DNA]</scope>
    <source>
        <strain evidence="2">ATCC 11170 / ATH 1.1.1 / DSM 467 / LMG 4362 / NCIMB 8255 / S1</strain>
    </source>
</reference>
<dbReference type="SUPFAM" id="SSF53335">
    <property type="entry name" value="S-adenosyl-L-methionine-dependent methyltransferases"/>
    <property type="match status" value="1"/>
</dbReference>
<proteinExistence type="predicted"/>
<dbReference type="DNASU" id="3836076"/>
<dbReference type="HOGENOM" id="CLU_119382_0_0_5"/>
<keyword evidence="2" id="KW-1185">Reference proteome</keyword>
<organism evidence="1 2">
    <name type="scientific">Rhodospirillum rubrum (strain ATCC 11170 / ATH 1.1.1 / DSM 467 / LMG 4362 / NCIMB 8255 / S1)</name>
    <dbReference type="NCBI Taxonomy" id="269796"/>
    <lineage>
        <taxon>Bacteria</taxon>
        <taxon>Pseudomonadati</taxon>
        <taxon>Pseudomonadota</taxon>
        <taxon>Alphaproteobacteria</taxon>
        <taxon>Rhodospirillales</taxon>
        <taxon>Rhodospirillaceae</taxon>
        <taxon>Rhodospirillum</taxon>
    </lineage>
</organism>
<dbReference type="InterPro" id="IPR029063">
    <property type="entry name" value="SAM-dependent_MTases_sf"/>
</dbReference>
<dbReference type="Proteomes" id="UP000001929">
    <property type="component" value="Chromosome"/>
</dbReference>
<accession>Q2RR07</accession>
<dbReference type="Gene3D" id="3.40.50.150">
    <property type="entry name" value="Vaccinia Virus protein VP39"/>
    <property type="match status" value="1"/>
</dbReference>
<sequence>MVVMSKVLLNIGCADVDKPGYINVDARKTKVTHLVSNAWDLDCFEENSVHEIYSRHMLEHLNPEYAKLALQKWFYILEPEGKLVVIVPDIEFHARQLLGVSRSSFGDQMEHAFAGFWGWREKERGGSDFDAHQWGYTVATLENEIGAVGFERIERVVEGVDSEPWHLQMTARKPMTSLCCPMDFRGPFP</sequence>
<dbReference type="EMBL" id="CP000230">
    <property type="protein sequence ID" value="ABC23438.1"/>
    <property type="molecule type" value="Genomic_DNA"/>
</dbReference>
<protein>
    <recommendedName>
        <fullName evidence="3">Methyltransferase type 11 domain-containing protein</fullName>
    </recommendedName>
</protein>